<keyword evidence="3 5" id="KW-1133">Transmembrane helix</keyword>
<sequence length="459" mass="51109">MPSIISAPTRGLGHMMPSGHMAFLNKRDVDLLLMHTLFRRERELRLLPVLRNSESRSRTPRLVLSPVPRILEVYRNIAQTFGVSNELAIASVSLYVLGFAFGPSCWGLLSEVWGRRWSMLPAMVILGCFIIGTAKSKNIQSILITRFFSALGDMWSLQVRGTARCFYTLAVLGGITLGPVVGSAILINSHLTIFVFGITAISIFCLPEVYSPYMLKTKAGMLRKQTGDLRYHHHHEKVKADLKSIFAKHLARPGRMIIFEPIVTFVAFYASFVFAILYLTPEVFPIALPFVSLFLGVLVTALINIANEPRYRRLSAAADGRPVPEGRLLPMTVGGVIMCGLFWFGWTTLNAFWLSPMMAIVFIGAGFTVIFQQCLNYLVDTYRIYAASAVSANTLLRSFLAAIFPLFARPMFNILGVGPGMSIIGAVAAFLLPLPLVLMRYGEWLCTKSKFWHVDNTAR</sequence>
<dbReference type="Proteomes" id="UP000054321">
    <property type="component" value="Unassembled WGS sequence"/>
</dbReference>
<evidence type="ECO:0000313" key="7">
    <source>
        <dbReference type="Proteomes" id="UP000054321"/>
    </source>
</evidence>
<dbReference type="SUPFAM" id="SSF103473">
    <property type="entry name" value="MFS general substrate transporter"/>
    <property type="match status" value="1"/>
</dbReference>
<comment type="subcellular location">
    <subcellularLocation>
        <location evidence="1">Membrane</location>
        <topology evidence="1">Multi-pass membrane protein</topology>
    </subcellularLocation>
</comment>
<dbReference type="EMBL" id="KN832888">
    <property type="protein sequence ID" value="KIM94909.1"/>
    <property type="molecule type" value="Genomic_DNA"/>
</dbReference>
<evidence type="ECO:0008006" key="8">
    <source>
        <dbReference type="Google" id="ProtNLM"/>
    </source>
</evidence>
<reference evidence="7" key="2">
    <citation type="submission" date="2015-01" db="EMBL/GenBank/DDBJ databases">
        <title>Evolutionary Origins and Diversification of the Mycorrhizal Mutualists.</title>
        <authorList>
            <consortium name="DOE Joint Genome Institute"/>
            <consortium name="Mycorrhizal Genomics Consortium"/>
            <person name="Kohler A."/>
            <person name="Kuo A."/>
            <person name="Nagy L.G."/>
            <person name="Floudas D."/>
            <person name="Copeland A."/>
            <person name="Barry K.W."/>
            <person name="Cichocki N."/>
            <person name="Veneault-Fourrey C."/>
            <person name="LaButti K."/>
            <person name="Lindquist E.A."/>
            <person name="Lipzen A."/>
            <person name="Lundell T."/>
            <person name="Morin E."/>
            <person name="Murat C."/>
            <person name="Riley R."/>
            <person name="Ohm R."/>
            <person name="Sun H."/>
            <person name="Tunlid A."/>
            <person name="Henrissat B."/>
            <person name="Grigoriev I.V."/>
            <person name="Hibbett D.S."/>
            <person name="Martin F."/>
        </authorList>
    </citation>
    <scope>NUCLEOTIDE SEQUENCE [LARGE SCALE GENOMIC DNA]</scope>
    <source>
        <strain evidence="7">Zn</strain>
    </source>
</reference>
<dbReference type="HOGENOM" id="CLU_008455_11_4_1"/>
<feature type="transmembrane region" description="Helical" evidence="5">
    <location>
        <begin position="87"/>
        <end position="109"/>
    </location>
</feature>
<feature type="transmembrane region" description="Helical" evidence="5">
    <location>
        <begin position="193"/>
        <end position="215"/>
    </location>
</feature>
<dbReference type="GO" id="GO:0022857">
    <property type="term" value="F:transmembrane transporter activity"/>
    <property type="evidence" value="ECO:0007669"/>
    <property type="project" value="InterPro"/>
</dbReference>
<evidence type="ECO:0000256" key="3">
    <source>
        <dbReference type="ARBA" id="ARBA00022989"/>
    </source>
</evidence>
<proteinExistence type="predicted"/>
<dbReference type="AlphaFoldDB" id="A0A0C3GU99"/>
<dbReference type="InParanoid" id="A0A0C3GU99"/>
<feature type="transmembrane region" description="Helical" evidence="5">
    <location>
        <begin position="328"/>
        <end position="346"/>
    </location>
</feature>
<evidence type="ECO:0000256" key="2">
    <source>
        <dbReference type="ARBA" id="ARBA00022692"/>
    </source>
</evidence>
<dbReference type="InterPro" id="IPR011701">
    <property type="entry name" value="MFS"/>
</dbReference>
<dbReference type="InterPro" id="IPR036259">
    <property type="entry name" value="MFS_trans_sf"/>
</dbReference>
<gene>
    <name evidence="6" type="ORF">OIDMADRAFT_45370</name>
</gene>
<feature type="transmembrane region" description="Helical" evidence="5">
    <location>
        <begin position="352"/>
        <end position="372"/>
    </location>
</feature>
<name>A0A0C3GU99_OIDMZ</name>
<feature type="transmembrane region" description="Helical" evidence="5">
    <location>
        <begin position="257"/>
        <end position="280"/>
    </location>
</feature>
<feature type="transmembrane region" description="Helical" evidence="5">
    <location>
        <begin position="414"/>
        <end position="438"/>
    </location>
</feature>
<keyword evidence="7" id="KW-1185">Reference proteome</keyword>
<organism evidence="6 7">
    <name type="scientific">Oidiodendron maius (strain Zn)</name>
    <dbReference type="NCBI Taxonomy" id="913774"/>
    <lineage>
        <taxon>Eukaryota</taxon>
        <taxon>Fungi</taxon>
        <taxon>Dikarya</taxon>
        <taxon>Ascomycota</taxon>
        <taxon>Pezizomycotina</taxon>
        <taxon>Leotiomycetes</taxon>
        <taxon>Leotiomycetes incertae sedis</taxon>
        <taxon>Myxotrichaceae</taxon>
        <taxon>Oidiodendron</taxon>
    </lineage>
</organism>
<dbReference type="Gene3D" id="1.20.1250.20">
    <property type="entry name" value="MFS general substrate transporter like domains"/>
    <property type="match status" value="1"/>
</dbReference>
<dbReference type="PANTHER" id="PTHR23502:SF49">
    <property type="entry name" value="MAJOR FACILITATOR SUPERFAMILY (MFS) PROFILE DOMAIN-CONTAINING PROTEIN"/>
    <property type="match status" value="1"/>
</dbReference>
<dbReference type="PANTHER" id="PTHR23502">
    <property type="entry name" value="MAJOR FACILITATOR SUPERFAMILY"/>
    <property type="match status" value="1"/>
</dbReference>
<reference evidence="6 7" key="1">
    <citation type="submission" date="2014-04" db="EMBL/GenBank/DDBJ databases">
        <authorList>
            <consortium name="DOE Joint Genome Institute"/>
            <person name="Kuo A."/>
            <person name="Martino E."/>
            <person name="Perotto S."/>
            <person name="Kohler A."/>
            <person name="Nagy L.G."/>
            <person name="Floudas D."/>
            <person name="Copeland A."/>
            <person name="Barry K.W."/>
            <person name="Cichocki N."/>
            <person name="Veneault-Fourrey C."/>
            <person name="LaButti K."/>
            <person name="Lindquist E.A."/>
            <person name="Lipzen A."/>
            <person name="Lundell T."/>
            <person name="Morin E."/>
            <person name="Murat C."/>
            <person name="Sun H."/>
            <person name="Tunlid A."/>
            <person name="Henrissat B."/>
            <person name="Grigoriev I.V."/>
            <person name="Hibbett D.S."/>
            <person name="Martin F."/>
            <person name="Nordberg H.P."/>
            <person name="Cantor M.N."/>
            <person name="Hua S.X."/>
        </authorList>
    </citation>
    <scope>NUCLEOTIDE SEQUENCE [LARGE SCALE GENOMIC DNA]</scope>
    <source>
        <strain evidence="6 7">Zn</strain>
    </source>
</reference>
<dbReference type="Pfam" id="PF07690">
    <property type="entry name" value="MFS_1"/>
    <property type="match status" value="1"/>
</dbReference>
<feature type="transmembrane region" description="Helical" evidence="5">
    <location>
        <begin position="384"/>
        <end position="408"/>
    </location>
</feature>
<evidence type="ECO:0000256" key="4">
    <source>
        <dbReference type="ARBA" id="ARBA00023136"/>
    </source>
</evidence>
<accession>A0A0C3GU99</accession>
<dbReference type="GO" id="GO:0005886">
    <property type="term" value="C:plasma membrane"/>
    <property type="evidence" value="ECO:0007669"/>
    <property type="project" value="TreeGrafter"/>
</dbReference>
<keyword evidence="2 5" id="KW-0812">Transmembrane</keyword>
<dbReference type="OrthoDB" id="9986881at2759"/>
<dbReference type="STRING" id="913774.A0A0C3GU99"/>
<protein>
    <recommendedName>
        <fullName evidence="8">Major facilitator superfamily (MFS) profile domain-containing protein</fullName>
    </recommendedName>
</protein>
<evidence type="ECO:0000256" key="5">
    <source>
        <dbReference type="SAM" id="Phobius"/>
    </source>
</evidence>
<evidence type="ECO:0000256" key="1">
    <source>
        <dbReference type="ARBA" id="ARBA00004141"/>
    </source>
</evidence>
<feature type="transmembrane region" description="Helical" evidence="5">
    <location>
        <begin position="115"/>
        <end position="134"/>
    </location>
</feature>
<feature type="transmembrane region" description="Helical" evidence="5">
    <location>
        <begin position="165"/>
        <end position="187"/>
    </location>
</feature>
<evidence type="ECO:0000313" key="6">
    <source>
        <dbReference type="EMBL" id="KIM94909.1"/>
    </source>
</evidence>
<keyword evidence="4 5" id="KW-0472">Membrane</keyword>
<feature type="transmembrane region" description="Helical" evidence="5">
    <location>
        <begin position="286"/>
        <end position="307"/>
    </location>
</feature>